<gene>
    <name evidence="4" type="ORF">EQG79_27015</name>
</gene>
<dbReference type="InterPro" id="IPR012938">
    <property type="entry name" value="Glc/Sorbosone_DH"/>
</dbReference>
<feature type="chain" id="PRO_5020866157" description="T9SS type A sorting domain-containing protein" evidence="1">
    <location>
        <begin position="21"/>
        <end position="890"/>
    </location>
</feature>
<dbReference type="InterPro" id="IPR013098">
    <property type="entry name" value="Ig_I-set"/>
</dbReference>
<dbReference type="SMART" id="SM00758">
    <property type="entry name" value="PA14"/>
    <property type="match status" value="1"/>
</dbReference>
<dbReference type="RefSeq" id="WP_129605840.1">
    <property type="nucleotide sequence ID" value="NZ_SBLB01000010.1"/>
</dbReference>
<protein>
    <recommendedName>
        <fullName evidence="6">T9SS type A sorting domain-containing protein</fullName>
    </recommendedName>
</protein>
<dbReference type="Gene3D" id="2.120.10.30">
    <property type="entry name" value="TolB, C-terminal domain"/>
    <property type="match status" value="1"/>
</dbReference>
<dbReference type="EMBL" id="SBLB01000010">
    <property type="protein sequence ID" value="RYC67025.1"/>
    <property type="molecule type" value="Genomic_DNA"/>
</dbReference>
<dbReference type="Pfam" id="PF07691">
    <property type="entry name" value="PA14"/>
    <property type="match status" value="1"/>
</dbReference>
<sequence>MLLRLLVLILACVAFTSASAQLPTGFVQRQIGRNLNPTTLTFSPDGRLFVVEKDGRIREVIADALAPDPYITIPNVDITNERGLSGLCFHPDFPRTPFIYVYYTVKDQDRNRLSRFRANGAVADPKSETILLEFDKLAGTIHNAGVLRFGPDRKLYVATGEGSNAPMAQSMSSLLGKVLRLNDDGSIPADNPFVGQTTGSYRAIYALGLRNPFSMDIDPVSGRIIVGDVGGDAFEEINDIRAGRNYGWPLVEGRRTNQEAPANYSDPLYAYGHDPACAVTGVTVYNPPTIRFPAEYRSRIFFADYCAGSIQTFDPETGRLIGTFTTGIDRPIALATSPDGYLYYLARAGIGGGTQQDNTATGNGTLHKISFFDSGLPYITRQSANAFVAVGEAVTFEVGAVGQKPLAYQWYRNGKLLPGATQEKYTISSAALADDGATFHCIVTNGLGTDTSEQMSVRVVQGQRPVAQIRTPTTNSTYKAGDVIAFAGSALTASQQPLANAKLTWWINFHHEDHIHPALDPVTGPSNGIYRVPRVGETSTDVWYRIHLRVTDVSGLTSETSVDVKPELATVTIASSLSAVPFYLDGSPHESGYAFEAVVGTLRSLDTRPYRATPTGFFRFTGWSTGQSATAISYEVPDGNSRITMNYQALAVPGGNGLRGEYFRNSTDVTGTPAFVRIDDKVDFDWGDNPVSPTVGNNNFTVRWMGKVLAPLTGTYTFHTETDDGVRLWVNNKLLIDKWDVQPNTEWTGQIELMAGQQYDIRMDYLENEGVANARLMWSSAQFDKAVIGKPFLFSAPIVTASQPETDGALTVFPSPAREQVTVRYVALKSGTAQIDVVDLLGRRTYTRPVRVVSGPNDYLIPVGDWPAGVYQIAVHPAGQPATYRRLLIR</sequence>
<dbReference type="PROSITE" id="PS50835">
    <property type="entry name" value="IG_LIKE"/>
    <property type="match status" value="1"/>
</dbReference>
<dbReference type="InterPro" id="IPR011658">
    <property type="entry name" value="PA14_dom"/>
</dbReference>
<keyword evidence="1" id="KW-0732">Signal</keyword>
<evidence type="ECO:0000259" key="3">
    <source>
        <dbReference type="PROSITE" id="PS51820"/>
    </source>
</evidence>
<dbReference type="SUPFAM" id="SSF56988">
    <property type="entry name" value="Anthrax protective antigen"/>
    <property type="match status" value="1"/>
</dbReference>
<dbReference type="AlphaFoldDB" id="A0A4Q2UHR7"/>
<dbReference type="InterPro" id="IPR037524">
    <property type="entry name" value="PA14/GLEYA"/>
</dbReference>
<comment type="caution">
    <text evidence="4">The sequence shown here is derived from an EMBL/GenBank/DDBJ whole genome shotgun (WGS) entry which is preliminary data.</text>
</comment>
<name>A0A4Q2UHR7_9BACT</name>
<dbReference type="Gene3D" id="3.90.182.10">
    <property type="entry name" value="Toxin - Anthrax Protective Antigen,domain 1"/>
    <property type="match status" value="1"/>
</dbReference>
<dbReference type="InterPro" id="IPR013783">
    <property type="entry name" value="Ig-like_fold"/>
</dbReference>
<dbReference type="InterPro" id="IPR011042">
    <property type="entry name" value="6-blade_b-propeller_TolB-like"/>
</dbReference>
<evidence type="ECO:0008006" key="6">
    <source>
        <dbReference type="Google" id="ProtNLM"/>
    </source>
</evidence>
<dbReference type="PANTHER" id="PTHR19328:SF13">
    <property type="entry name" value="HIPL1 PROTEIN"/>
    <property type="match status" value="1"/>
</dbReference>
<dbReference type="Proteomes" id="UP000290407">
    <property type="component" value="Unassembled WGS sequence"/>
</dbReference>
<dbReference type="SUPFAM" id="SSF48726">
    <property type="entry name" value="Immunoglobulin"/>
    <property type="match status" value="1"/>
</dbReference>
<dbReference type="PROSITE" id="PS51820">
    <property type="entry name" value="PA14"/>
    <property type="match status" value="1"/>
</dbReference>
<dbReference type="Gene3D" id="2.60.40.10">
    <property type="entry name" value="Immunoglobulins"/>
    <property type="match status" value="1"/>
</dbReference>
<dbReference type="Pfam" id="PF07679">
    <property type="entry name" value="I-set"/>
    <property type="match status" value="1"/>
</dbReference>
<feature type="signal peptide" evidence="1">
    <location>
        <begin position="1"/>
        <end position="20"/>
    </location>
</feature>
<dbReference type="InterPro" id="IPR003599">
    <property type="entry name" value="Ig_sub"/>
</dbReference>
<dbReference type="PANTHER" id="PTHR19328">
    <property type="entry name" value="HEDGEHOG-INTERACTING PROTEIN"/>
    <property type="match status" value="1"/>
</dbReference>
<feature type="domain" description="Ig-like" evidence="2">
    <location>
        <begin position="377"/>
        <end position="458"/>
    </location>
</feature>
<dbReference type="SUPFAM" id="SSF50952">
    <property type="entry name" value="Soluble quinoprotein glucose dehydrogenase"/>
    <property type="match status" value="1"/>
</dbReference>
<feature type="domain" description="PA14" evidence="3">
    <location>
        <begin position="653"/>
        <end position="792"/>
    </location>
</feature>
<keyword evidence="5" id="KW-1185">Reference proteome</keyword>
<evidence type="ECO:0000313" key="4">
    <source>
        <dbReference type="EMBL" id="RYC67025.1"/>
    </source>
</evidence>
<evidence type="ECO:0000259" key="2">
    <source>
        <dbReference type="PROSITE" id="PS50835"/>
    </source>
</evidence>
<evidence type="ECO:0000256" key="1">
    <source>
        <dbReference type="SAM" id="SignalP"/>
    </source>
</evidence>
<accession>A0A4Q2UHR7</accession>
<proteinExistence type="predicted"/>
<evidence type="ECO:0000313" key="5">
    <source>
        <dbReference type="Proteomes" id="UP000290407"/>
    </source>
</evidence>
<organism evidence="4 5">
    <name type="scientific">Spirosoma sordidisoli</name>
    <dbReference type="NCBI Taxonomy" id="2502893"/>
    <lineage>
        <taxon>Bacteria</taxon>
        <taxon>Pseudomonadati</taxon>
        <taxon>Bacteroidota</taxon>
        <taxon>Cytophagia</taxon>
        <taxon>Cytophagales</taxon>
        <taxon>Cytophagaceae</taxon>
        <taxon>Spirosoma</taxon>
    </lineage>
</organism>
<dbReference type="InterPro" id="IPR007110">
    <property type="entry name" value="Ig-like_dom"/>
</dbReference>
<dbReference type="InterPro" id="IPR036179">
    <property type="entry name" value="Ig-like_dom_sf"/>
</dbReference>
<dbReference type="InterPro" id="IPR011041">
    <property type="entry name" value="Quinoprot_gluc/sorb_DH_b-prop"/>
</dbReference>
<reference evidence="4 5" key="1">
    <citation type="submission" date="2019-01" db="EMBL/GenBank/DDBJ databases">
        <title>Spirosoma flava sp. nov., a propanil-degrading bacterium isolated from herbicide-contaminated soil.</title>
        <authorList>
            <person name="Zhang L."/>
            <person name="Jiang J.-D."/>
        </authorList>
    </citation>
    <scope>NUCLEOTIDE SEQUENCE [LARGE SCALE GENOMIC DNA]</scope>
    <source>
        <strain evidence="4 5">TY50</strain>
    </source>
</reference>
<dbReference type="SMART" id="SM00409">
    <property type="entry name" value="IG"/>
    <property type="match status" value="1"/>
</dbReference>
<dbReference type="Pfam" id="PF07995">
    <property type="entry name" value="GSDH"/>
    <property type="match status" value="1"/>
</dbReference>
<dbReference type="CDD" id="cd00096">
    <property type="entry name" value="Ig"/>
    <property type="match status" value="1"/>
</dbReference>